<dbReference type="SUPFAM" id="SSF56300">
    <property type="entry name" value="Metallo-dependent phosphatases"/>
    <property type="match status" value="1"/>
</dbReference>
<name>A0A6S7HLL9_PARCT</name>
<proteinExistence type="predicted"/>
<dbReference type="Proteomes" id="UP001152795">
    <property type="component" value="Unassembled WGS sequence"/>
</dbReference>
<dbReference type="EMBL" id="CACRXK020002899">
    <property type="protein sequence ID" value="CAB3996580.1"/>
    <property type="molecule type" value="Genomic_DNA"/>
</dbReference>
<dbReference type="AlphaFoldDB" id="A0A6S7HLL9"/>
<dbReference type="GO" id="GO:0016791">
    <property type="term" value="F:phosphatase activity"/>
    <property type="evidence" value="ECO:0007669"/>
    <property type="project" value="TreeGrafter"/>
</dbReference>
<organism evidence="2 3">
    <name type="scientific">Paramuricea clavata</name>
    <name type="common">Red gorgonian</name>
    <name type="synonym">Violescent sea-whip</name>
    <dbReference type="NCBI Taxonomy" id="317549"/>
    <lineage>
        <taxon>Eukaryota</taxon>
        <taxon>Metazoa</taxon>
        <taxon>Cnidaria</taxon>
        <taxon>Anthozoa</taxon>
        <taxon>Octocorallia</taxon>
        <taxon>Malacalcyonacea</taxon>
        <taxon>Plexauridae</taxon>
        <taxon>Paramuricea</taxon>
    </lineage>
</organism>
<evidence type="ECO:0000259" key="1">
    <source>
        <dbReference type="Pfam" id="PF00149"/>
    </source>
</evidence>
<dbReference type="Gene3D" id="3.60.21.10">
    <property type="match status" value="1"/>
</dbReference>
<dbReference type="PANTHER" id="PTHR42850:SF4">
    <property type="entry name" value="ZINC-DEPENDENT ENDOPOLYPHOSPHATASE"/>
    <property type="match status" value="1"/>
</dbReference>
<dbReference type="InterPro" id="IPR004843">
    <property type="entry name" value="Calcineurin-like_PHP"/>
</dbReference>
<dbReference type="PANTHER" id="PTHR42850">
    <property type="entry name" value="METALLOPHOSPHOESTERASE"/>
    <property type="match status" value="1"/>
</dbReference>
<dbReference type="CDD" id="cd00144">
    <property type="entry name" value="MPP_PPP_family"/>
    <property type="match status" value="1"/>
</dbReference>
<keyword evidence="3" id="KW-1185">Reference proteome</keyword>
<protein>
    <submittedName>
        <fullName evidence="2">Bis(5 -nucleosyl)-tetraphosphatase, symmetrical</fullName>
    </submittedName>
</protein>
<gene>
    <name evidence="2" type="ORF">PACLA_8A030502</name>
</gene>
<dbReference type="InterPro" id="IPR050126">
    <property type="entry name" value="Ap4A_hydrolase"/>
</dbReference>
<dbReference type="GO" id="GO:0005737">
    <property type="term" value="C:cytoplasm"/>
    <property type="evidence" value="ECO:0007669"/>
    <property type="project" value="TreeGrafter"/>
</dbReference>
<dbReference type="Pfam" id="PF00149">
    <property type="entry name" value="Metallophos"/>
    <property type="match status" value="1"/>
</dbReference>
<dbReference type="GO" id="GO:0000298">
    <property type="term" value="F:endopolyphosphatase activity"/>
    <property type="evidence" value="ECO:0007669"/>
    <property type="project" value="TreeGrafter"/>
</dbReference>
<comment type="caution">
    <text evidence="2">The sequence shown here is derived from an EMBL/GenBank/DDBJ whole genome shotgun (WGS) entry which is preliminary data.</text>
</comment>
<evidence type="ECO:0000313" key="3">
    <source>
        <dbReference type="Proteomes" id="UP001152795"/>
    </source>
</evidence>
<reference evidence="2" key="1">
    <citation type="submission" date="2020-04" db="EMBL/GenBank/DDBJ databases">
        <authorList>
            <person name="Alioto T."/>
            <person name="Alioto T."/>
            <person name="Gomez Garrido J."/>
        </authorList>
    </citation>
    <scope>NUCLEOTIDE SEQUENCE</scope>
    <source>
        <strain evidence="2">A484AB</strain>
    </source>
</reference>
<evidence type="ECO:0000313" key="2">
    <source>
        <dbReference type="EMBL" id="CAB3996580.1"/>
    </source>
</evidence>
<dbReference type="InterPro" id="IPR029052">
    <property type="entry name" value="Metallo-depent_PP-like"/>
</dbReference>
<sequence>MLLTLLTFAITRLKQFQFFNKILHVEESSSLCSLPPEWHVKLSLEKKIRKILFVGDVHGCHDELNELLEKAGVYESDDIIVIFVGDVCNKGPKSIETVRLIRQLGSMAYSVRGNHEQAVLYRLKQFNQMAELPKNYSWITELSPEERLFFERLPFTISIPLLNVIVVHAGLVPGVKLLDQKPRSMINMRNYVHEKLSGSKNIDDGLRWGSQWPGPQFVIFGHDARRLLQKYRHAIGLDTGCLYGLKLTGYMLNVDDENPLQNGKFISVDAHSAYARG</sequence>
<feature type="domain" description="Calcineurin-like phosphoesterase" evidence="1">
    <location>
        <begin position="50"/>
        <end position="223"/>
    </location>
</feature>
<dbReference type="OrthoDB" id="10267127at2759"/>
<dbReference type="GO" id="GO:0006798">
    <property type="term" value="P:polyphosphate catabolic process"/>
    <property type="evidence" value="ECO:0007669"/>
    <property type="project" value="TreeGrafter"/>
</dbReference>
<accession>A0A6S7HLL9</accession>